<dbReference type="Proteomes" id="UP000692954">
    <property type="component" value="Unassembled WGS sequence"/>
</dbReference>
<gene>
    <name evidence="1" type="ORF">PSON_ATCC_30995.1.T0310239</name>
</gene>
<sequence length="201" mass="24217">MLDNPKIQLETDIILQGFNMQLVCKLVIIYFIQNQNLNKNLRFGKILIKQIIQKNLLVRQEIQQIQQISLFLQTAIQKNNENVLFEILTYKISNLKYSLYNRQQIQQKQQDQSQNSTISSTNSKFNKRYLILSYQTDFKKIIILLALNNEEQIEKSRLMTKIENLKTNFLIINYKNQMMENFRVRIHFLKVRQMYKLLIHQ</sequence>
<dbReference type="EMBL" id="CAJJDN010000031">
    <property type="protein sequence ID" value="CAD8073948.1"/>
    <property type="molecule type" value="Genomic_DNA"/>
</dbReference>
<reference evidence="1" key="1">
    <citation type="submission" date="2021-01" db="EMBL/GenBank/DDBJ databases">
        <authorList>
            <consortium name="Genoscope - CEA"/>
            <person name="William W."/>
        </authorList>
    </citation>
    <scope>NUCLEOTIDE SEQUENCE</scope>
</reference>
<dbReference type="AlphaFoldDB" id="A0A8S1LZ21"/>
<proteinExistence type="predicted"/>
<protein>
    <submittedName>
        <fullName evidence="1">Uncharacterized protein</fullName>
    </submittedName>
</protein>
<accession>A0A8S1LZ21</accession>
<keyword evidence="2" id="KW-1185">Reference proteome</keyword>
<evidence type="ECO:0000313" key="2">
    <source>
        <dbReference type="Proteomes" id="UP000692954"/>
    </source>
</evidence>
<evidence type="ECO:0000313" key="1">
    <source>
        <dbReference type="EMBL" id="CAD8073948.1"/>
    </source>
</evidence>
<name>A0A8S1LZ21_9CILI</name>
<organism evidence="1 2">
    <name type="scientific">Paramecium sonneborni</name>
    <dbReference type="NCBI Taxonomy" id="65129"/>
    <lineage>
        <taxon>Eukaryota</taxon>
        <taxon>Sar</taxon>
        <taxon>Alveolata</taxon>
        <taxon>Ciliophora</taxon>
        <taxon>Intramacronucleata</taxon>
        <taxon>Oligohymenophorea</taxon>
        <taxon>Peniculida</taxon>
        <taxon>Parameciidae</taxon>
        <taxon>Paramecium</taxon>
    </lineage>
</organism>
<dbReference type="OrthoDB" id="313513at2759"/>
<comment type="caution">
    <text evidence="1">The sequence shown here is derived from an EMBL/GenBank/DDBJ whole genome shotgun (WGS) entry which is preliminary data.</text>
</comment>